<dbReference type="AlphaFoldDB" id="A0A1J6HZL8"/>
<evidence type="ECO:0000313" key="5">
    <source>
        <dbReference type="EMBL" id="OIS98276.1"/>
    </source>
</evidence>
<dbReference type="Gramene" id="OIS98276">
    <property type="protein sequence ID" value="OIS98276"/>
    <property type="gene ID" value="A4A49_31942"/>
</dbReference>
<protein>
    <recommendedName>
        <fullName evidence="3">Flotillin-like</fullName>
    </recommendedName>
</protein>
<name>A0A1J6HZL8_NICAT</name>
<dbReference type="Gene3D" id="3.30.479.30">
    <property type="entry name" value="Band 7 domain"/>
    <property type="match status" value="1"/>
</dbReference>
<dbReference type="EMBL" id="MJEQ01037191">
    <property type="protein sequence ID" value="OIS98276.1"/>
    <property type="molecule type" value="Genomic_DNA"/>
</dbReference>
<dbReference type="OrthoDB" id="6080404at2759"/>
<organism evidence="5 6">
    <name type="scientific">Nicotiana attenuata</name>
    <name type="common">Coyote tobacco</name>
    <dbReference type="NCBI Taxonomy" id="49451"/>
    <lineage>
        <taxon>Eukaryota</taxon>
        <taxon>Viridiplantae</taxon>
        <taxon>Streptophyta</taxon>
        <taxon>Embryophyta</taxon>
        <taxon>Tracheophyta</taxon>
        <taxon>Spermatophyta</taxon>
        <taxon>Magnoliopsida</taxon>
        <taxon>eudicotyledons</taxon>
        <taxon>Gunneridae</taxon>
        <taxon>Pentapetalae</taxon>
        <taxon>asterids</taxon>
        <taxon>lamiids</taxon>
        <taxon>Solanales</taxon>
        <taxon>Solanaceae</taxon>
        <taxon>Nicotianoideae</taxon>
        <taxon>Nicotianeae</taxon>
        <taxon>Nicotiana</taxon>
    </lineage>
</organism>
<dbReference type="Proteomes" id="UP000187609">
    <property type="component" value="Unassembled WGS sequence"/>
</dbReference>
<proteinExistence type="inferred from homology"/>
<evidence type="ECO:0000256" key="1">
    <source>
        <dbReference type="ARBA" id="ARBA00007161"/>
    </source>
</evidence>
<comment type="caution">
    <text evidence="5">The sequence shown here is derived from an EMBL/GenBank/DDBJ whole genome shotgun (WGS) entry which is preliminary data.</text>
</comment>
<dbReference type="PANTHER" id="PTHR13806:SF36">
    <property type="entry name" value="FLOTILLIN-LIKE"/>
    <property type="match status" value="1"/>
</dbReference>
<feature type="domain" description="Band 7" evidence="4">
    <location>
        <begin position="7"/>
        <end position="185"/>
    </location>
</feature>
<dbReference type="GO" id="GO:0005901">
    <property type="term" value="C:caveola"/>
    <property type="evidence" value="ECO:0007669"/>
    <property type="project" value="UniProtKB-SubCell"/>
</dbReference>
<sequence>MWYHVAKPSEFLVITGRGIDELKIAKKAMVWPFQKCEKIDVTPVNYTFEVNAMSTEKLSFLLPAVFTIGPRADDHNSLVKYARLLSLHQRDSHDVKELVQGIIEGETRVLAASMSMEDVFKGTKDFKREVFEKVQLELDQFGLLIYNANIKQLVDVRGHEYFSYLGQKTQMEAANRAKVEVAEAKMKGDVGSKQREGLTIQNAAKIDVETKVITAQRKGKGKMEEIKVGSEVKIFENKQEAEVSEANAKLATKKAAWSQQAKMAEVVAEKAVAIREAELQQEVERKNALTKTENFKAQFLSRANVEYEIKVQEANSEYYQKQTAADAILYEKQKLAEARRIEADAETYAKKQAADAALYAKKKEAEGLVAFAEAQGIYIRTLLSVLGGNYTALRDYLMINERIYTDIAKYNAEAIRGLQPKITIWSTGVSEGDMTDGTRAGKGNGAMKEMASLYSVIPPLLQTVYEQTSMLPPPWLDTCSNNLTTLTESA</sequence>
<dbReference type="InterPro" id="IPR027705">
    <property type="entry name" value="Flotillin_fam"/>
</dbReference>
<evidence type="ECO:0000313" key="6">
    <source>
        <dbReference type="Proteomes" id="UP000187609"/>
    </source>
</evidence>
<dbReference type="KEGG" id="nau:109231922"/>
<keyword evidence="6" id="KW-1185">Reference proteome</keyword>
<dbReference type="PANTHER" id="PTHR13806">
    <property type="entry name" value="FLOTILLIN-RELATED"/>
    <property type="match status" value="1"/>
</dbReference>
<dbReference type="OMA" id="FQKCTRI"/>
<evidence type="ECO:0000256" key="2">
    <source>
        <dbReference type="ARBA" id="ARBA00023136"/>
    </source>
</evidence>
<dbReference type="GeneID" id="109231922"/>
<comment type="similarity">
    <text evidence="1 3">Belongs to the band 7/mec-2 family. Flotillin subfamily.</text>
</comment>
<dbReference type="CDD" id="cd03399">
    <property type="entry name" value="SPFH_flotillin"/>
    <property type="match status" value="1"/>
</dbReference>
<dbReference type="InterPro" id="IPR001107">
    <property type="entry name" value="Band_7"/>
</dbReference>
<evidence type="ECO:0000256" key="3">
    <source>
        <dbReference type="RuleBase" id="RU366054"/>
    </source>
</evidence>
<evidence type="ECO:0000259" key="4">
    <source>
        <dbReference type="Pfam" id="PF01145"/>
    </source>
</evidence>
<gene>
    <name evidence="5" type="primary">FLOT3_2</name>
    <name evidence="5" type="ORF">A4A49_31942</name>
</gene>
<comment type="subcellular location">
    <subcellularLocation>
        <location evidence="3">Cell membrane</location>
        <topology evidence="3">Lipid-anchor</topology>
    </subcellularLocation>
    <subcellularLocation>
        <location evidence="3">Membrane</location>
        <location evidence="3">Caveola</location>
    </subcellularLocation>
</comment>
<dbReference type="Pfam" id="PF01145">
    <property type="entry name" value="Band_7"/>
    <property type="match status" value="1"/>
</dbReference>
<keyword evidence="3" id="KW-1003">Cell membrane</keyword>
<reference evidence="5" key="1">
    <citation type="submission" date="2016-11" db="EMBL/GenBank/DDBJ databases">
        <title>The genome of Nicotiana attenuata.</title>
        <authorList>
            <person name="Xu S."/>
            <person name="Brockmoeller T."/>
            <person name="Gaquerel E."/>
            <person name="Navarro A."/>
            <person name="Kuhl H."/>
            <person name="Gase K."/>
            <person name="Ling Z."/>
            <person name="Zhou W."/>
            <person name="Kreitzer C."/>
            <person name="Stanke M."/>
            <person name="Tang H."/>
            <person name="Lyons E."/>
            <person name="Pandey P."/>
            <person name="Pandey S.P."/>
            <person name="Timmermann B."/>
            <person name="Baldwin I.T."/>
        </authorList>
    </citation>
    <scope>NUCLEOTIDE SEQUENCE [LARGE SCALE GENOMIC DNA]</scope>
    <source>
        <strain evidence="5">UT</strain>
    </source>
</reference>
<accession>A0A1J6HZL8</accession>
<keyword evidence="2 3" id="KW-0472">Membrane</keyword>
<dbReference type="InterPro" id="IPR036013">
    <property type="entry name" value="Band_7/SPFH_dom_sf"/>
</dbReference>
<dbReference type="SUPFAM" id="SSF117892">
    <property type="entry name" value="Band 7/SPFH domain"/>
    <property type="match status" value="1"/>
</dbReference>